<dbReference type="EMBL" id="CAWYQH010000099">
    <property type="protein sequence ID" value="CAK8685240.1"/>
    <property type="molecule type" value="Genomic_DNA"/>
</dbReference>
<proteinExistence type="predicted"/>
<comment type="caution">
    <text evidence="2">The sequence shown here is derived from an EMBL/GenBank/DDBJ whole genome shotgun (WGS) entry which is preliminary data.</text>
</comment>
<evidence type="ECO:0000313" key="3">
    <source>
        <dbReference type="Proteomes" id="UP001642483"/>
    </source>
</evidence>
<feature type="compositionally biased region" description="Low complexity" evidence="1">
    <location>
        <begin position="275"/>
        <end position="302"/>
    </location>
</feature>
<organism evidence="2 3">
    <name type="scientific">Clavelina lepadiformis</name>
    <name type="common">Light-bulb sea squirt</name>
    <name type="synonym">Ascidia lepadiformis</name>
    <dbReference type="NCBI Taxonomy" id="159417"/>
    <lineage>
        <taxon>Eukaryota</taxon>
        <taxon>Metazoa</taxon>
        <taxon>Chordata</taxon>
        <taxon>Tunicata</taxon>
        <taxon>Ascidiacea</taxon>
        <taxon>Aplousobranchia</taxon>
        <taxon>Clavelinidae</taxon>
        <taxon>Clavelina</taxon>
    </lineage>
</organism>
<reference evidence="2 3" key="1">
    <citation type="submission" date="2024-02" db="EMBL/GenBank/DDBJ databases">
        <authorList>
            <person name="Daric V."/>
            <person name="Darras S."/>
        </authorList>
    </citation>
    <scope>NUCLEOTIDE SEQUENCE [LARGE SCALE GENOMIC DNA]</scope>
</reference>
<protein>
    <submittedName>
        <fullName evidence="2">Uncharacterized protein</fullName>
    </submittedName>
</protein>
<sequence length="375" mass="40943">MIMYRIKLKGLLQSSKSQNLRALLNYYRSCITMQLKFNNKFINMPPKPIELYTSESFLSSDNHDGKIQMSFYPDAVNFLLKRNSDEHQKFIYFAIPPPKYEPNEDFLSFFNRFDAFCTMIEANPALRKHLLINSLDEDLSWDVRGRDLSLFDLEYDELVKRGTEARPPICSTESNKCRVLKGTQFDADRAISSLAFAVRKRICAVEAAETPAPEEQAAESVPAEEAAETPAPEEQAAEPAPAEEAAETPAPEEQAAESAPAEQAAETPDPEEQAAESAPAEEAAETPAPEEQAAESASAQQAVETPAPVEQAAESAPASKQLIRGVSLSRYDHEVSQSSDFCAVESSATPGDGCSPSWTVGLGCGVLINNGAPND</sequence>
<accession>A0ABP0G171</accession>
<evidence type="ECO:0000313" key="2">
    <source>
        <dbReference type="EMBL" id="CAK8685240.1"/>
    </source>
</evidence>
<dbReference type="Proteomes" id="UP001642483">
    <property type="component" value="Unassembled WGS sequence"/>
</dbReference>
<feature type="compositionally biased region" description="Low complexity" evidence="1">
    <location>
        <begin position="209"/>
        <end position="267"/>
    </location>
</feature>
<feature type="region of interest" description="Disordered" evidence="1">
    <location>
        <begin position="209"/>
        <end position="319"/>
    </location>
</feature>
<name>A0ABP0G171_CLALP</name>
<gene>
    <name evidence="2" type="ORF">CVLEPA_LOCUS16380</name>
</gene>
<evidence type="ECO:0000256" key="1">
    <source>
        <dbReference type="SAM" id="MobiDB-lite"/>
    </source>
</evidence>
<keyword evidence="3" id="KW-1185">Reference proteome</keyword>